<organism evidence="1 2">
    <name type="scientific">Arthrobotrys flagrans</name>
    <name type="common">Nematode-trapping fungus</name>
    <name type="synonym">Trichothecium flagrans</name>
    <dbReference type="NCBI Taxonomy" id="97331"/>
    <lineage>
        <taxon>Eukaryota</taxon>
        <taxon>Fungi</taxon>
        <taxon>Dikarya</taxon>
        <taxon>Ascomycota</taxon>
        <taxon>Pezizomycotina</taxon>
        <taxon>Orbiliomycetes</taxon>
        <taxon>Orbiliales</taxon>
        <taxon>Orbiliaceae</taxon>
        <taxon>Arthrobotrys</taxon>
    </lineage>
</organism>
<reference evidence="1 2" key="1">
    <citation type="submission" date="2019-01" db="EMBL/GenBank/DDBJ databases">
        <title>Intercellular communication is required for trap formation in the nematode-trapping fungus Duddingtonia flagrans.</title>
        <authorList>
            <person name="Youssar L."/>
            <person name="Wernet V."/>
            <person name="Hensel N."/>
            <person name="Hildebrandt H.-G."/>
            <person name="Fischer R."/>
        </authorList>
    </citation>
    <scope>NUCLEOTIDE SEQUENCE [LARGE SCALE GENOMIC DNA]</scope>
    <source>
        <strain evidence="1 2">CBS H-5679</strain>
    </source>
</reference>
<dbReference type="VEuPathDB" id="FungiDB:DFL_000173"/>
<proteinExistence type="predicted"/>
<keyword evidence="2" id="KW-1185">Reference proteome</keyword>
<name>A0A437AD65_ARTFL</name>
<gene>
    <name evidence="1" type="ORF">DFL_000173</name>
</gene>
<dbReference type="OrthoDB" id="4842781at2759"/>
<sequence>MPTTTDNVKLDDTQSSAAARGEKVDFPPYVKIFSPVYTPQGDYKGQIGTWASEMSESGFTHVTGDGLVSWFIGAWANYDRKDEFDKTCNSMTANDYQAILEIYGQEIFPTEAGEWQDYHLSHLYTKFPLRHSVRDVPDVVRVFPNLEKGAPKDMMDFIQPRVVVVAYTIGMKIQFKDQYATEFNSHFKSITEEKGGFVIFRIDIGLGGERTTEAEKTTHKATYNEPSGVLTVLDGHAILLGMIGQRVNPPPPPK</sequence>
<dbReference type="GeneID" id="93582484"/>
<accession>A0A437AD65</accession>
<dbReference type="AlphaFoldDB" id="A0A437AD65"/>
<evidence type="ECO:0000313" key="2">
    <source>
        <dbReference type="Proteomes" id="UP000283090"/>
    </source>
</evidence>
<evidence type="ECO:0000313" key="1">
    <source>
        <dbReference type="EMBL" id="RVD89154.1"/>
    </source>
</evidence>
<dbReference type="RefSeq" id="XP_067494698.1">
    <property type="nucleotide sequence ID" value="XM_067630392.1"/>
</dbReference>
<protein>
    <submittedName>
        <fullName evidence="1">Uncharacterized protein</fullName>
    </submittedName>
</protein>
<dbReference type="EMBL" id="SAEB01000001">
    <property type="protein sequence ID" value="RVD89154.1"/>
    <property type="molecule type" value="Genomic_DNA"/>
</dbReference>
<dbReference type="Proteomes" id="UP000283090">
    <property type="component" value="Unassembled WGS sequence"/>
</dbReference>
<comment type="caution">
    <text evidence="1">The sequence shown here is derived from an EMBL/GenBank/DDBJ whole genome shotgun (WGS) entry which is preliminary data.</text>
</comment>